<dbReference type="PANTHER" id="PTHR12534">
    <property type="entry name" value="30S RIBOSOMAL PROTEIN S2 PROKARYOTIC AND ORGANELLAR"/>
    <property type="match status" value="1"/>
</dbReference>
<dbReference type="HAMAP" id="MF_00291_B">
    <property type="entry name" value="Ribosomal_uS2_B"/>
    <property type="match status" value="1"/>
</dbReference>
<dbReference type="InterPro" id="IPR005706">
    <property type="entry name" value="Ribosomal_uS2_bac/mit/plastid"/>
</dbReference>
<dbReference type="Gene3D" id="1.10.287.610">
    <property type="entry name" value="Helix hairpin bin"/>
    <property type="match status" value="1"/>
</dbReference>
<evidence type="ECO:0000256" key="3">
    <source>
        <dbReference type="ARBA" id="ARBA00023274"/>
    </source>
</evidence>
<keyword evidence="2 5" id="KW-0689">Ribosomal protein</keyword>
<protein>
    <recommendedName>
        <fullName evidence="4 5">Small ribosomal subunit protein uS2</fullName>
    </recommendedName>
</protein>
<comment type="similarity">
    <text evidence="1 5">Belongs to the universal ribosomal protein uS2 family.</text>
</comment>
<sequence length="263" mass="29260">MYKAEYTMQQLFEADVHYGHKKNLWNPKMASYIYGVKNGMHIIDIRKTFVMLAEALNAVRDVAAKNGRILFVGTKPQASDIISENARRCGQYYVNHRWLGGMLTNWDTVSKSVKTLQKCEEKLSEEESELTKKEQLRLARKIEKLQNILGGIRSMGGVPDMIFVIDTNEHKIAIQEAKKLGISVVAMVDTNSDFSGVDYIIPANDDATRSIKFIASLISDAIIDGVGYALSESGVDIGASSELSEIEKSSTSSRKKGDVTEKE</sequence>
<dbReference type="InterPro" id="IPR023591">
    <property type="entry name" value="Ribosomal_uS2_flav_dom_sf"/>
</dbReference>
<dbReference type="SUPFAM" id="SSF52313">
    <property type="entry name" value="Ribosomal protein S2"/>
    <property type="match status" value="1"/>
</dbReference>
<name>A0ABU5L8J1_9RICK</name>
<proteinExistence type="inferred from homology"/>
<evidence type="ECO:0000256" key="4">
    <source>
        <dbReference type="ARBA" id="ARBA00035256"/>
    </source>
</evidence>
<evidence type="ECO:0000313" key="8">
    <source>
        <dbReference type="EMBL" id="MDZ5762434.1"/>
    </source>
</evidence>
<comment type="caution">
    <text evidence="8">The sequence shown here is derived from an EMBL/GenBank/DDBJ whole genome shotgun (WGS) entry which is preliminary data.</text>
</comment>
<dbReference type="GO" id="GO:0005840">
    <property type="term" value="C:ribosome"/>
    <property type="evidence" value="ECO:0007669"/>
    <property type="project" value="UniProtKB-KW"/>
</dbReference>
<keyword evidence="3 5" id="KW-0687">Ribonucleoprotein</keyword>
<dbReference type="InterPro" id="IPR001865">
    <property type="entry name" value="Ribosomal_uS2"/>
</dbReference>
<evidence type="ECO:0000256" key="2">
    <source>
        <dbReference type="ARBA" id="ARBA00022980"/>
    </source>
</evidence>
<evidence type="ECO:0000256" key="6">
    <source>
        <dbReference type="SAM" id="Coils"/>
    </source>
</evidence>
<reference evidence="8 9" key="1">
    <citation type="submission" date="2023-02" db="EMBL/GenBank/DDBJ databases">
        <title>Host association and intracellularity evolved multiple times independently in the Rickettsiales.</title>
        <authorList>
            <person name="Castelli M."/>
            <person name="Nardi T."/>
            <person name="Gammuto L."/>
            <person name="Bellinzona G."/>
            <person name="Sabaneyeva E."/>
            <person name="Potekhin A."/>
            <person name="Serra V."/>
            <person name="Petroni G."/>
            <person name="Sassera D."/>
        </authorList>
    </citation>
    <scope>NUCLEOTIDE SEQUENCE [LARGE SCALE GENOMIC DNA]</scope>
    <source>
        <strain evidence="8 9">BOD18</strain>
    </source>
</reference>
<organism evidence="8 9">
    <name type="scientific">Candidatus Cyrtobacter comes</name>
    <dbReference type="NCBI Taxonomy" id="675776"/>
    <lineage>
        <taxon>Bacteria</taxon>
        <taxon>Pseudomonadati</taxon>
        <taxon>Pseudomonadota</taxon>
        <taxon>Alphaproteobacteria</taxon>
        <taxon>Rickettsiales</taxon>
        <taxon>Candidatus Midichloriaceae</taxon>
        <taxon>Candidatus Cyrtobacter</taxon>
    </lineage>
</organism>
<dbReference type="PANTHER" id="PTHR12534:SF0">
    <property type="entry name" value="SMALL RIBOSOMAL SUBUNIT PROTEIN US2M"/>
    <property type="match status" value="1"/>
</dbReference>
<dbReference type="EMBL" id="JARGYT010000049">
    <property type="protein sequence ID" value="MDZ5762434.1"/>
    <property type="molecule type" value="Genomic_DNA"/>
</dbReference>
<dbReference type="NCBIfam" id="TIGR01011">
    <property type="entry name" value="rpsB_bact"/>
    <property type="match status" value="1"/>
</dbReference>
<feature type="coiled-coil region" evidence="6">
    <location>
        <begin position="109"/>
        <end position="136"/>
    </location>
</feature>
<keyword evidence="9" id="KW-1185">Reference proteome</keyword>
<evidence type="ECO:0000313" key="9">
    <source>
        <dbReference type="Proteomes" id="UP001293791"/>
    </source>
</evidence>
<evidence type="ECO:0000256" key="7">
    <source>
        <dbReference type="SAM" id="MobiDB-lite"/>
    </source>
</evidence>
<dbReference type="Pfam" id="PF00318">
    <property type="entry name" value="Ribosomal_S2"/>
    <property type="match status" value="1"/>
</dbReference>
<evidence type="ECO:0000256" key="5">
    <source>
        <dbReference type="HAMAP-Rule" id="MF_00291"/>
    </source>
</evidence>
<keyword evidence="6" id="KW-0175">Coiled coil</keyword>
<accession>A0ABU5L8J1</accession>
<dbReference type="CDD" id="cd01425">
    <property type="entry name" value="RPS2"/>
    <property type="match status" value="1"/>
</dbReference>
<gene>
    <name evidence="5" type="primary">rpsB</name>
    <name evidence="8" type="ORF">Cyrtocomes_00817</name>
</gene>
<feature type="region of interest" description="Disordered" evidence="7">
    <location>
        <begin position="240"/>
        <end position="263"/>
    </location>
</feature>
<dbReference type="PRINTS" id="PR00395">
    <property type="entry name" value="RIBOSOMALS2"/>
</dbReference>
<dbReference type="Proteomes" id="UP001293791">
    <property type="component" value="Unassembled WGS sequence"/>
</dbReference>
<dbReference type="Gene3D" id="3.40.50.10490">
    <property type="entry name" value="Glucose-6-phosphate isomerase like protein, domain 1"/>
    <property type="match status" value="1"/>
</dbReference>
<evidence type="ECO:0000256" key="1">
    <source>
        <dbReference type="ARBA" id="ARBA00006242"/>
    </source>
</evidence>